<feature type="signal peptide" evidence="2">
    <location>
        <begin position="1"/>
        <end position="22"/>
    </location>
</feature>
<comment type="caution">
    <text evidence="3">The sequence shown here is derived from an EMBL/GenBank/DDBJ whole genome shotgun (WGS) entry which is preliminary data.</text>
</comment>
<proteinExistence type="predicted"/>
<protein>
    <recommendedName>
        <fullName evidence="4">Secreted protein</fullName>
    </recommendedName>
</protein>
<dbReference type="AlphaFoldDB" id="A0A4U5P7J3"/>
<reference evidence="3" key="2">
    <citation type="journal article" date="2015" name="Genome Biol.">
        <title>Comparative genomics of Steinernema reveals deeply conserved gene regulatory networks.</title>
        <authorList>
            <person name="Dillman A.R."/>
            <person name="Macchietto M."/>
            <person name="Porter C.F."/>
            <person name="Rogers A."/>
            <person name="Williams B."/>
            <person name="Antoshechkin I."/>
            <person name="Lee M.M."/>
            <person name="Goodwin Z."/>
            <person name="Lu X."/>
            <person name="Lewis E.E."/>
            <person name="Goodrich-Blair H."/>
            <person name="Stock S.P."/>
            <person name="Adams B.J."/>
            <person name="Sternberg P.W."/>
            <person name="Mortazavi A."/>
        </authorList>
    </citation>
    <scope>NUCLEOTIDE SEQUENCE [LARGE SCALE GENOMIC DNA]</scope>
    <source>
        <strain evidence="3">ALL</strain>
    </source>
</reference>
<accession>A0A4U5P7J3</accession>
<evidence type="ECO:0000256" key="1">
    <source>
        <dbReference type="SAM" id="MobiDB-lite"/>
    </source>
</evidence>
<name>A0A4U5P7J3_STECR</name>
<evidence type="ECO:0000313" key="3">
    <source>
        <dbReference type="EMBL" id="TKR92218.1"/>
    </source>
</evidence>
<organism evidence="3">
    <name type="scientific">Steinernema carpocapsae</name>
    <name type="common">Entomopathogenic nematode</name>
    <dbReference type="NCBI Taxonomy" id="34508"/>
    <lineage>
        <taxon>Eukaryota</taxon>
        <taxon>Metazoa</taxon>
        <taxon>Ecdysozoa</taxon>
        <taxon>Nematoda</taxon>
        <taxon>Chromadorea</taxon>
        <taxon>Rhabditida</taxon>
        <taxon>Tylenchina</taxon>
        <taxon>Panagrolaimomorpha</taxon>
        <taxon>Strongyloidoidea</taxon>
        <taxon>Steinernematidae</taxon>
        <taxon>Steinernema</taxon>
    </lineage>
</organism>
<keyword evidence="2" id="KW-0732">Signal</keyword>
<evidence type="ECO:0008006" key="4">
    <source>
        <dbReference type="Google" id="ProtNLM"/>
    </source>
</evidence>
<reference evidence="3" key="1">
    <citation type="submission" date="2013-11" db="EMBL/GenBank/DDBJ databases">
        <authorList>
            <person name="Sternberg P."/>
            <person name="Dillman A."/>
            <person name="Macchietto M."/>
        </authorList>
    </citation>
    <scope>NUCLEOTIDE SEQUENCE</scope>
    <source>
        <strain evidence="3">ALL</strain>
    </source>
</reference>
<reference evidence="3" key="3">
    <citation type="journal article" date="2019" name="G3 (Bethesda)">
        <title>Hybrid Assembly of the Genome of the Entomopathogenic Nematode Steinernema carpocapsae Identifies the X-Chromosome.</title>
        <authorList>
            <person name="Serra L."/>
            <person name="Macchietto M."/>
            <person name="Macias-Munoz A."/>
            <person name="McGill C.J."/>
            <person name="Rodriguez I.M."/>
            <person name="Rodriguez B."/>
            <person name="Murad R."/>
            <person name="Mortazavi A."/>
        </authorList>
    </citation>
    <scope>NUCLEOTIDE SEQUENCE</scope>
    <source>
        <strain evidence="3">ALL</strain>
    </source>
</reference>
<gene>
    <name evidence="3" type="ORF">L596_006911</name>
</gene>
<feature type="region of interest" description="Disordered" evidence="1">
    <location>
        <begin position="50"/>
        <end position="69"/>
    </location>
</feature>
<evidence type="ECO:0000256" key="2">
    <source>
        <dbReference type="SAM" id="SignalP"/>
    </source>
</evidence>
<dbReference type="EMBL" id="AZBU02000002">
    <property type="protein sequence ID" value="TKR92218.1"/>
    <property type="molecule type" value="Genomic_DNA"/>
</dbReference>
<sequence length="69" mass="7854">MNRRRSPNFAFLLIIFVRKTFFSGNSLIINRPFILCSCLAKKNPEAVLEMKRGGRKQKTGRNQLGLVSA</sequence>
<feature type="chain" id="PRO_5020869362" description="Secreted protein" evidence="2">
    <location>
        <begin position="23"/>
        <end position="69"/>
    </location>
</feature>